<dbReference type="PANTHER" id="PTHR22870:SF408">
    <property type="entry name" value="OS09G0560450 PROTEIN"/>
    <property type="match status" value="1"/>
</dbReference>
<protein>
    <submittedName>
        <fullName evidence="4">Regulator of chromosome condensation (RCC1)</fullName>
    </submittedName>
</protein>
<accession>A0A225W2R0</accession>
<dbReference type="Pfam" id="PF13540">
    <property type="entry name" value="RCC1_2"/>
    <property type="match status" value="2"/>
</dbReference>
<dbReference type="Pfam" id="PF00651">
    <property type="entry name" value="BTB"/>
    <property type="match status" value="2"/>
</dbReference>
<dbReference type="PANTHER" id="PTHR22870">
    <property type="entry name" value="REGULATOR OF CHROMOSOME CONDENSATION"/>
    <property type="match status" value="1"/>
</dbReference>
<dbReference type="CDD" id="cd18186">
    <property type="entry name" value="BTB_POZ_ZBTB_KLHL-like"/>
    <property type="match status" value="1"/>
</dbReference>
<evidence type="ECO:0000313" key="4">
    <source>
        <dbReference type="EMBL" id="OWZ11865.1"/>
    </source>
</evidence>
<dbReference type="Gene3D" id="2.130.10.30">
    <property type="entry name" value="Regulator of chromosome condensation 1/beta-lactamase-inhibitor protein II"/>
    <property type="match status" value="3"/>
</dbReference>
<dbReference type="InterPro" id="IPR011333">
    <property type="entry name" value="SKP1/BTB/POZ_sf"/>
</dbReference>
<evidence type="ECO:0000256" key="1">
    <source>
        <dbReference type="ARBA" id="ARBA00022737"/>
    </source>
</evidence>
<dbReference type="Gene3D" id="3.30.710.10">
    <property type="entry name" value="Potassium Channel Kv1.1, Chain A"/>
    <property type="match status" value="2"/>
</dbReference>
<reference evidence="5" key="1">
    <citation type="submission" date="2017-03" db="EMBL/GenBank/DDBJ databases">
        <title>Phytopthora megakarya and P. palmivora, two closely related causual agents of cacao black pod achieved similar genome size and gene model numbers by different mechanisms.</title>
        <authorList>
            <person name="Ali S."/>
            <person name="Shao J."/>
            <person name="Larry D.J."/>
            <person name="Kronmiller B."/>
            <person name="Shen D."/>
            <person name="Strem M.D."/>
            <person name="Melnick R.L."/>
            <person name="Guiltinan M.J."/>
            <person name="Tyler B.M."/>
            <person name="Meinhardt L.W."/>
            <person name="Bailey B.A."/>
        </authorList>
    </citation>
    <scope>NUCLEOTIDE SEQUENCE [LARGE SCALE GENOMIC DNA]</scope>
    <source>
        <strain evidence="5">zdho120</strain>
    </source>
</reference>
<dbReference type="SUPFAM" id="SSF54695">
    <property type="entry name" value="POZ domain"/>
    <property type="match status" value="2"/>
</dbReference>
<feature type="repeat" description="RCC1" evidence="2">
    <location>
        <begin position="233"/>
        <end position="284"/>
    </location>
</feature>
<evidence type="ECO:0000313" key="5">
    <source>
        <dbReference type="Proteomes" id="UP000198211"/>
    </source>
</evidence>
<dbReference type="InterPro" id="IPR000210">
    <property type="entry name" value="BTB/POZ_dom"/>
</dbReference>
<dbReference type="Pfam" id="PF00415">
    <property type="entry name" value="RCC1"/>
    <property type="match status" value="4"/>
</dbReference>
<feature type="repeat" description="RCC1" evidence="2">
    <location>
        <begin position="386"/>
        <end position="447"/>
    </location>
</feature>
<feature type="domain" description="BTB" evidence="3">
    <location>
        <begin position="677"/>
        <end position="771"/>
    </location>
</feature>
<name>A0A225W2R0_9STRA</name>
<dbReference type="SMART" id="SM00225">
    <property type="entry name" value="BTB"/>
    <property type="match status" value="2"/>
</dbReference>
<dbReference type="InterPro" id="IPR000408">
    <property type="entry name" value="Reg_chr_condens"/>
</dbReference>
<sequence length="845" mass="92651">MALFVWGHNNSQQLGLDDTDKQVFEMRQVEALRNEVIVDFSAGERHSLALNEFGRVFAWGRGREGQLGLGDVAGVASEVPLPRRVGGVLAGQLVTKISCGESHSLALTVSGDVFMWGLLPVAKVLQDEDGTDASDRAAVELAGLSSEEMRAAQRARSRADLRRHMDDNIMARLVRDSMQVYEDVGVVDGENVKVQTVRAPCMTPRLATGPLARLVVTNIAAGFAHSLATTNEGAVFSCGYNDNGQLGLGSRRNSAEFQRIQALEGYFIEHIACGQQHSLACSRMMDSEVMSDEDDPKTRSGVCFSWGLGVLGQLGTGINISWLPKEVKLARPAGSVAAGSHHSVAVTDDGKVYTWGHSEYGQIKLARPAVSVAAGSHHSVAVTDDGKVYTWGHSEYGQHGAGETFYDLQQNAHYFFPRVQQALADDPRIKVVNACCSSHSTFALTRDGSVMSWGWNAFGVLGNGKYQHSVHPQRVFGLKDNVAVAVGAGSNHCAVAVQPRGAHYSLSYDRVLANADFADLVFIVGGPTKAERIKAHQVVVSARSSYIRGLLRVLDMVAKNNEKARVDDDKDAGLFVVDEFQEVDAQLFRAFLVFLYTDRLDVVSHKRKALGQFASRVCCDALVIQCLDTWRKERLASLPPPSFRRSGQHLTGTDPASSEAQQFGKDMQSMVLSEEVADVVFLWPVEDSDPEAFERLPAHKAVLSQVEYFRTMFMGGFSEGKMAQEATMVTGLSKRTVHEIPLHYMHRDGVSLEAFKGLLLWIYTGCFELLSARLEPSDMMDLFVGASLLGLTVLASRCELQLVELLPQLDVDSLRACEDFAERYDARRLQTMSQQVLRKQLPTES</sequence>
<feature type="repeat" description="RCC1" evidence="2">
    <location>
        <begin position="350"/>
        <end position="385"/>
    </location>
</feature>
<evidence type="ECO:0000256" key="2">
    <source>
        <dbReference type="PROSITE-ProRule" id="PRU00235"/>
    </source>
</evidence>
<keyword evidence="5" id="KW-1185">Reference proteome</keyword>
<dbReference type="AlphaFoldDB" id="A0A225W2R0"/>
<feature type="repeat" description="RCC1" evidence="2">
    <location>
        <begin position="301"/>
        <end position="349"/>
    </location>
</feature>
<evidence type="ECO:0000259" key="3">
    <source>
        <dbReference type="PROSITE" id="PS50097"/>
    </source>
</evidence>
<dbReference type="InterPro" id="IPR009091">
    <property type="entry name" value="RCC1/BLIP-II"/>
</dbReference>
<feature type="repeat" description="RCC1" evidence="2">
    <location>
        <begin position="54"/>
        <end position="110"/>
    </location>
</feature>
<dbReference type="Proteomes" id="UP000198211">
    <property type="component" value="Unassembled WGS sequence"/>
</dbReference>
<dbReference type="PROSITE" id="PS00626">
    <property type="entry name" value="RCC1_2"/>
    <property type="match status" value="4"/>
</dbReference>
<dbReference type="OrthoDB" id="8068875at2759"/>
<feature type="domain" description="BTB" evidence="3">
    <location>
        <begin position="518"/>
        <end position="604"/>
    </location>
</feature>
<feature type="non-terminal residue" evidence="4">
    <location>
        <position position="1"/>
    </location>
</feature>
<dbReference type="PROSITE" id="PS50012">
    <property type="entry name" value="RCC1_3"/>
    <property type="match status" value="7"/>
</dbReference>
<comment type="caution">
    <text evidence="4">The sequence shown here is derived from an EMBL/GenBank/DDBJ whole genome shotgun (WGS) entry which is preliminary data.</text>
</comment>
<dbReference type="PRINTS" id="PR00633">
    <property type="entry name" value="RCCNDNSATION"/>
</dbReference>
<dbReference type="InterPro" id="IPR051210">
    <property type="entry name" value="Ub_ligase/GEF_domain"/>
</dbReference>
<dbReference type="EMBL" id="NBNE01002006">
    <property type="protein sequence ID" value="OWZ11865.1"/>
    <property type="molecule type" value="Genomic_DNA"/>
</dbReference>
<keyword evidence="1" id="KW-0677">Repeat</keyword>
<feature type="repeat" description="RCC1" evidence="2">
    <location>
        <begin position="1"/>
        <end position="53"/>
    </location>
</feature>
<dbReference type="SUPFAM" id="SSF50985">
    <property type="entry name" value="RCC1/BLIP-II"/>
    <property type="match status" value="2"/>
</dbReference>
<proteinExistence type="predicted"/>
<feature type="repeat" description="RCC1" evidence="2">
    <location>
        <begin position="448"/>
        <end position="499"/>
    </location>
</feature>
<gene>
    <name evidence="4" type="ORF">PHMEG_00015052</name>
</gene>
<dbReference type="STRING" id="4795.A0A225W2R0"/>
<organism evidence="4 5">
    <name type="scientific">Phytophthora megakarya</name>
    <dbReference type="NCBI Taxonomy" id="4795"/>
    <lineage>
        <taxon>Eukaryota</taxon>
        <taxon>Sar</taxon>
        <taxon>Stramenopiles</taxon>
        <taxon>Oomycota</taxon>
        <taxon>Peronosporomycetes</taxon>
        <taxon>Peronosporales</taxon>
        <taxon>Peronosporaceae</taxon>
        <taxon>Phytophthora</taxon>
    </lineage>
</organism>
<dbReference type="PROSITE" id="PS50097">
    <property type="entry name" value="BTB"/>
    <property type="match status" value="2"/>
</dbReference>